<name>A0A0M0JT24_9EUKA</name>
<dbReference type="SUPFAM" id="SSF53335">
    <property type="entry name" value="S-adenosyl-L-methionine-dependent methyltransferases"/>
    <property type="match status" value="1"/>
</dbReference>
<feature type="compositionally biased region" description="Basic and acidic residues" evidence="3">
    <location>
        <begin position="274"/>
        <end position="283"/>
    </location>
</feature>
<sequence>MSDKPVEYADFHPAHTMGSFDSFVDKEMLSIVKAKVRLLKNQIVGKDSKAEADTKSISVPSFPLHRILLAAGQRVVDYWSLDTQGSDEDIDRLLNERIEVRLGEAAELLRAMPTGSADVVYFDPMFTRPVKADTSFETLRPLAYHEALSAEAIAQARRVARRLVLVTDQPASGELERLGLRVVWNGQRKRYGAIESLQAEATGAISGVVEIAAGAAEELRLGLATQGALGIRCYDWVLIERGVCAIACRAALDPSVPDGSAMLPEWMHAQLRAAAHDDAHDDGAPTAHDSAAAAHDSASAGPVGQPLVGRLSAVVSAERVGLLRDDTAVGLAPSRALTVALRVTFALARRGARDGAIQAEGEDDDAVGLALAAASSSEASAVSSAEDDELEREREEGPPRRRVDGRPIEGPPHAPSRAASAPRALFDAAALGAARRQLLGLPLLLGGLCAVQRLDGVAVLRVCGSGRLAAALDAPFDEARRAVPSVLLLSELGLLAPAAPASSGAGADSEGGVHTQSAAGTGGVTALGVAPPSGALLYGPSGNGKSLLASCLAAACGWPTFCVKGSQLFGAYVGETEAAIRELFRKARENAPSIVLLDELDAIGGSRGDLGEASEQGGGGTAMERALSTLLNEMDGVGIAGPKFGSSSSTRHSFGLGASSSSSTCLTLIWKSVRPY</sequence>
<dbReference type="AlphaFoldDB" id="A0A0M0JT24"/>
<evidence type="ECO:0000259" key="4">
    <source>
        <dbReference type="SMART" id="SM00382"/>
    </source>
</evidence>
<reference evidence="6" key="1">
    <citation type="journal article" date="2015" name="PLoS Genet.">
        <title>Genome Sequence and Transcriptome Analyses of Chrysochromulina tobin: Metabolic Tools for Enhanced Algal Fitness in the Prominent Order Prymnesiales (Haptophyceae).</title>
        <authorList>
            <person name="Hovde B.T."/>
            <person name="Deodato C.R."/>
            <person name="Hunsperger H.M."/>
            <person name="Ryken S.A."/>
            <person name="Yost W."/>
            <person name="Jha R.K."/>
            <person name="Patterson J."/>
            <person name="Monnat R.J. Jr."/>
            <person name="Barlow S.B."/>
            <person name="Starkenburg S.R."/>
            <person name="Cattolico R.A."/>
        </authorList>
    </citation>
    <scope>NUCLEOTIDE SEQUENCE</scope>
    <source>
        <strain evidence="6">CCMP291</strain>
    </source>
</reference>
<protein>
    <recommendedName>
        <fullName evidence="4">AAA+ ATPase domain-containing protein</fullName>
    </recommendedName>
</protein>
<dbReference type="SMART" id="SM00382">
    <property type="entry name" value="AAA"/>
    <property type="match status" value="1"/>
</dbReference>
<evidence type="ECO:0000256" key="2">
    <source>
        <dbReference type="ARBA" id="ARBA00022840"/>
    </source>
</evidence>
<dbReference type="GO" id="GO:0005524">
    <property type="term" value="F:ATP binding"/>
    <property type="evidence" value="ECO:0007669"/>
    <property type="project" value="UniProtKB-KW"/>
</dbReference>
<evidence type="ECO:0000256" key="3">
    <source>
        <dbReference type="SAM" id="MobiDB-lite"/>
    </source>
</evidence>
<gene>
    <name evidence="5" type="ORF">Ctob_002204</name>
</gene>
<dbReference type="GO" id="GO:0005737">
    <property type="term" value="C:cytoplasm"/>
    <property type="evidence" value="ECO:0007669"/>
    <property type="project" value="TreeGrafter"/>
</dbReference>
<organism evidence="5 6">
    <name type="scientific">Chrysochromulina tobinii</name>
    <dbReference type="NCBI Taxonomy" id="1460289"/>
    <lineage>
        <taxon>Eukaryota</taxon>
        <taxon>Haptista</taxon>
        <taxon>Haptophyta</taxon>
        <taxon>Prymnesiophyceae</taxon>
        <taxon>Prymnesiales</taxon>
        <taxon>Chrysochromulinaceae</taxon>
        <taxon>Chrysochromulina</taxon>
    </lineage>
</organism>
<dbReference type="Proteomes" id="UP000037460">
    <property type="component" value="Unassembled WGS sequence"/>
</dbReference>
<dbReference type="PANTHER" id="PTHR23077">
    <property type="entry name" value="AAA-FAMILY ATPASE"/>
    <property type="match status" value="1"/>
</dbReference>
<feature type="region of interest" description="Disordered" evidence="3">
    <location>
        <begin position="378"/>
        <end position="421"/>
    </location>
</feature>
<dbReference type="InterPro" id="IPR029063">
    <property type="entry name" value="SAM-dependent_MTases_sf"/>
</dbReference>
<dbReference type="Gene3D" id="3.40.50.150">
    <property type="entry name" value="Vaccinia Virus protein VP39"/>
    <property type="match status" value="1"/>
</dbReference>
<dbReference type="InterPro" id="IPR027417">
    <property type="entry name" value="P-loop_NTPase"/>
</dbReference>
<dbReference type="Pfam" id="PF00004">
    <property type="entry name" value="AAA"/>
    <property type="match status" value="1"/>
</dbReference>
<evidence type="ECO:0000256" key="1">
    <source>
        <dbReference type="ARBA" id="ARBA00022741"/>
    </source>
</evidence>
<evidence type="ECO:0000313" key="6">
    <source>
        <dbReference type="Proteomes" id="UP000037460"/>
    </source>
</evidence>
<evidence type="ECO:0000313" key="5">
    <source>
        <dbReference type="EMBL" id="KOO29333.1"/>
    </source>
</evidence>
<dbReference type="Gene3D" id="3.40.50.300">
    <property type="entry name" value="P-loop containing nucleotide triphosphate hydrolases"/>
    <property type="match status" value="1"/>
</dbReference>
<dbReference type="InterPro" id="IPR050168">
    <property type="entry name" value="AAA_ATPase_domain"/>
</dbReference>
<proteinExistence type="predicted"/>
<dbReference type="SUPFAM" id="SSF52540">
    <property type="entry name" value="P-loop containing nucleoside triphosphate hydrolases"/>
    <property type="match status" value="1"/>
</dbReference>
<dbReference type="InterPro" id="IPR003593">
    <property type="entry name" value="AAA+_ATPase"/>
</dbReference>
<keyword evidence="6" id="KW-1185">Reference proteome</keyword>
<feature type="region of interest" description="Disordered" evidence="3">
    <location>
        <begin position="274"/>
        <end position="301"/>
    </location>
</feature>
<feature type="compositionally biased region" description="Basic and acidic residues" evidence="3">
    <location>
        <begin position="391"/>
        <end position="407"/>
    </location>
</feature>
<keyword evidence="1" id="KW-0547">Nucleotide-binding</keyword>
<feature type="compositionally biased region" description="Low complexity" evidence="3">
    <location>
        <begin position="284"/>
        <end position="300"/>
    </location>
</feature>
<feature type="domain" description="AAA+ ATPase" evidence="4">
    <location>
        <begin position="531"/>
        <end position="660"/>
    </location>
</feature>
<keyword evidence="2" id="KW-0067">ATP-binding</keyword>
<dbReference type="InterPro" id="IPR003959">
    <property type="entry name" value="ATPase_AAA_core"/>
</dbReference>
<dbReference type="EMBL" id="JWZX01002432">
    <property type="protein sequence ID" value="KOO29333.1"/>
    <property type="molecule type" value="Genomic_DNA"/>
</dbReference>
<accession>A0A0M0JT24</accession>
<dbReference type="PANTHER" id="PTHR23077:SF27">
    <property type="entry name" value="ATPASE FAMILY GENE 2 PROTEIN HOMOLOG A"/>
    <property type="match status" value="1"/>
</dbReference>
<dbReference type="GO" id="GO:0016887">
    <property type="term" value="F:ATP hydrolysis activity"/>
    <property type="evidence" value="ECO:0007669"/>
    <property type="project" value="InterPro"/>
</dbReference>
<comment type="caution">
    <text evidence="5">The sequence shown here is derived from an EMBL/GenBank/DDBJ whole genome shotgun (WGS) entry which is preliminary data.</text>
</comment>